<evidence type="ECO:0008006" key="5">
    <source>
        <dbReference type="Google" id="ProtNLM"/>
    </source>
</evidence>
<name>A0A560ESU1_9PROT</name>
<organism evidence="3 4">
    <name type="scientific">Nitrospirillum amazonense</name>
    <dbReference type="NCBI Taxonomy" id="28077"/>
    <lineage>
        <taxon>Bacteria</taxon>
        <taxon>Pseudomonadati</taxon>
        <taxon>Pseudomonadota</taxon>
        <taxon>Alphaproteobacteria</taxon>
        <taxon>Rhodospirillales</taxon>
        <taxon>Azospirillaceae</taxon>
        <taxon>Nitrospirillum</taxon>
    </lineage>
</organism>
<dbReference type="RefSeq" id="WP_145753477.1">
    <property type="nucleotide sequence ID" value="NZ_VITN01000024.1"/>
</dbReference>
<dbReference type="Proteomes" id="UP000319859">
    <property type="component" value="Unassembled WGS sequence"/>
</dbReference>
<dbReference type="InterPro" id="IPR010998">
    <property type="entry name" value="Integrase_recombinase_N"/>
</dbReference>
<keyword evidence="1" id="KW-0238">DNA-binding</keyword>
<gene>
    <name evidence="3" type="ORF">FBZ89_12454</name>
</gene>
<dbReference type="Gene3D" id="1.10.150.130">
    <property type="match status" value="1"/>
</dbReference>
<dbReference type="GO" id="GO:0003677">
    <property type="term" value="F:DNA binding"/>
    <property type="evidence" value="ECO:0007669"/>
    <property type="project" value="UniProtKB-KW"/>
</dbReference>
<evidence type="ECO:0000313" key="4">
    <source>
        <dbReference type="Proteomes" id="UP000319859"/>
    </source>
</evidence>
<evidence type="ECO:0000256" key="1">
    <source>
        <dbReference type="ARBA" id="ARBA00023125"/>
    </source>
</evidence>
<accession>A0A560ESU1</accession>
<evidence type="ECO:0000256" key="2">
    <source>
        <dbReference type="SAM" id="MobiDB-lite"/>
    </source>
</evidence>
<evidence type="ECO:0000313" key="3">
    <source>
        <dbReference type="EMBL" id="TWB12441.1"/>
    </source>
</evidence>
<dbReference type="InterPro" id="IPR011010">
    <property type="entry name" value="DNA_brk_join_enz"/>
</dbReference>
<reference evidence="3 4" key="1">
    <citation type="submission" date="2019-06" db="EMBL/GenBank/DDBJ databases">
        <title>Genomic Encyclopedia of Type Strains, Phase IV (KMG-V): Genome sequencing to study the core and pangenomes of soil and plant-associated prokaryotes.</title>
        <authorList>
            <person name="Whitman W."/>
        </authorList>
    </citation>
    <scope>NUCLEOTIDE SEQUENCE [LARGE SCALE GENOMIC DNA]</scope>
    <source>
        <strain evidence="3 4">BR 11880</strain>
    </source>
</reference>
<dbReference type="OrthoDB" id="9814722at2"/>
<feature type="region of interest" description="Disordered" evidence="2">
    <location>
        <begin position="122"/>
        <end position="166"/>
    </location>
</feature>
<comment type="caution">
    <text evidence="3">The sequence shown here is derived from an EMBL/GenBank/DDBJ whole genome shotgun (WGS) entry which is preliminary data.</text>
</comment>
<dbReference type="SUPFAM" id="SSF56349">
    <property type="entry name" value="DNA breaking-rejoining enzymes"/>
    <property type="match status" value="1"/>
</dbReference>
<proteinExistence type="predicted"/>
<dbReference type="EMBL" id="VITN01000024">
    <property type="protein sequence ID" value="TWB12441.1"/>
    <property type="molecule type" value="Genomic_DNA"/>
</dbReference>
<dbReference type="AlphaFoldDB" id="A0A560ESU1"/>
<sequence length="166" mass="18666">MIEHDEICLRRLSGLTPQDIANFRDRMLAADYAPATVVRRMNLIATAIAHGRREWSIHLPSNPAEAKLTARPKGADRKRERRLAPERTEIIPAFFLMRASPPAATPARLVVVSISSMRREAVHPKGKPMRQPSYLSALRRAGGERCQKRHPEPDGDARRSIPDILP</sequence>
<feature type="compositionally biased region" description="Basic and acidic residues" evidence="2">
    <location>
        <begin position="141"/>
        <end position="166"/>
    </location>
</feature>
<protein>
    <recommendedName>
        <fullName evidence="5">Core-binding (CB) domain-containing protein</fullName>
    </recommendedName>
</protein>